<evidence type="ECO:0000313" key="10">
    <source>
        <dbReference type="Proteomes" id="UP001634007"/>
    </source>
</evidence>
<sequence length="99" mass="10623">MSGKVHECLICHKSFPTGQALGGHKRCHYKAPIPTSLAAAAVLTANRVSVSEGMVRSKHPDTPEVLPRFAVSGNVDNEVENPHPSKKPRFLALVKTEAA</sequence>
<evidence type="ECO:0000256" key="4">
    <source>
        <dbReference type="ARBA" id="ARBA00022833"/>
    </source>
</evidence>
<dbReference type="Proteomes" id="UP001634007">
    <property type="component" value="Unassembled WGS sequence"/>
</dbReference>
<accession>A0ABD3JDK2</accession>
<dbReference type="Pfam" id="PF13912">
    <property type="entry name" value="zf-C2H2_6"/>
    <property type="match status" value="1"/>
</dbReference>
<dbReference type="AlphaFoldDB" id="A0ABD3JDK2"/>
<evidence type="ECO:0000256" key="6">
    <source>
        <dbReference type="ARBA" id="ARBA00023163"/>
    </source>
</evidence>
<dbReference type="InterPro" id="IPR036236">
    <property type="entry name" value="Znf_C2H2_sf"/>
</dbReference>
<evidence type="ECO:0000259" key="8">
    <source>
        <dbReference type="PROSITE" id="PS50157"/>
    </source>
</evidence>
<keyword evidence="5" id="KW-0805">Transcription regulation</keyword>
<dbReference type="GO" id="GO:0043565">
    <property type="term" value="F:sequence-specific DNA binding"/>
    <property type="evidence" value="ECO:0007669"/>
    <property type="project" value="UniProtKB-ARBA"/>
</dbReference>
<gene>
    <name evidence="9" type="ORF">ACJRO7_031061</name>
</gene>
<dbReference type="GO" id="GO:0008270">
    <property type="term" value="F:zinc ion binding"/>
    <property type="evidence" value="ECO:0007669"/>
    <property type="project" value="UniProtKB-KW"/>
</dbReference>
<evidence type="ECO:0000256" key="2">
    <source>
        <dbReference type="ARBA" id="ARBA00022737"/>
    </source>
</evidence>
<name>A0ABD3JDK2_EUCGL</name>
<dbReference type="SUPFAM" id="SSF57667">
    <property type="entry name" value="beta-beta-alpha zinc fingers"/>
    <property type="match status" value="1"/>
</dbReference>
<evidence type="ECO:0000256" key="7">
    <source>
        <dbReference type="PROSITE-ProRule" id="PRU00042"/>
    </source>
</evidence>
<evidence type="ECO:0000256" key="3">
    <source>
        <dbReference type="ARBA" id="ARBA00022771"/>
    </source>
</evidence>
<keyword evidence="10" id="KW-1185">Reference proteome</keyword>
<dbReference type="InterPro" id="IPR013087">
    <property type="entry name" value="Znf_C2H2_type"/>
</dbReference>
<proteinExistence type="predicted"/>
<evidence type="ECO:0000256" key="5">
    <source>
        <dbReference type="ARBA" id="ARBA00023015"/>
    </source>
</evidence>
<dbReference type="PANTHER" id="PTHR45988:SF1">
    <property type="entry name" value="ZINC FINGER PROTEIN AZF2"/>
    <property type="match status" value="1"/>
</dbReference>
<comment type="caution">
    <text evidence="9">The sequence shown here is derived from an EMBL/GenBank/DDBJ whole genome shotgun (WGS) entry which is preliminary data.</text>
</comment>
<feature type="domain" description="C2H2-type" evidence="8">
    <location>
        <begin position="6"/>
        <end position="28"/>
    </location>
</feature>
<keyword evidence="6" id="KW-0804">Transcription</keyword>
<dbReference type="InterPro" id="IPR044653">
    <property type="entry name" value="AZF1/2/3-like"/>
</dbReference>
<keyword evidence="2" id="KW-0677">Repeat</keyword>
<keyword evidence="4" id="KW-0862">Zinc</keyword>
<reference evidence="9 10" key="1">
    <citation type="submission" date="2024-11" db="EMBL/GenBank/DDBJ databases">
        <title>Chromosome-level genome assembly of Eucalyptus globulus Labill. provides insights into its genome evolution.</title>
        <authorList>
            <person name="Li X."/>
        </authorList>
    </citation>
    <scope>NUCLEOTIDE SEQUENCE [LARGE SCALE GENOMIC DNA]</scope>
    <source>
        <strain evidence="9">CL2024</strain>
        <tissue evidence="9">Fresh tender leaves</tissue>
    </source>
</reference>
<dbReference type="PANTHER" id="PTHR45988">
    <property type="entry name" value="C2H2 TYPE ZINC FINGER TRANSCRIPTION FACTOR FAMILY-RELATED"/>
    <property type="match status" value="1"/>
</dbReference>
<evidence type="ECO:0000313" key="9">
    <source>
        <dbReference type="EMBL" id="KAL3726106.1"/>
    </source>
</evidence>
<organism evidence="9 10">
    <name type="scientific">Eucalyptus globulus</name>
    <name type="common">Tasmanian blue gum</name>
    <dbReference type="NCBI Taxonomy" id="34317"/>
    <lineage>
        <taxon>Eukaryota</taxon>
        <taxon>Viridiplantae</taxon>
        <taxon>Streptophyta</taxon>
        <taxon>Embryophyta</taxon>
        <taxon>Tracheophyta</taxon>
        <taxon>Spermatophyta</taxon>
        <taxon>Magnoliopsida</taxon>
        <taxon>eudicotyledons</taxon>
        <taxon>Gunneridae</taxon>
        <taxon>Pentapetalae</taxon>
        <taxon>rosids</taxon>
        <taxon>malvids</taxon>
        <taxon>Myrtales</taxon>
        <taxon>Myrtaceae</taxon>
        <taxon>Myrtoideae</taxon>
        <taxon>Eucalypteae</taxon>
        <taxon>Eucalyptus</taxon>
    </lineage>
</organism>
<dbReference type="EMBL" id="JBJKBG010000008">
    <property type="protein sequence ID" value="KAL3726106.1"/>
    <property type="molecule type" value="Genomic_DNA"/>
</dbReference>
<dbReference type="PROSITE" id="PS00028">
    <property type="entry name" value="ZINC_FINGER_C2H2_1"/>
    <property type="match status" value="1"/>
</dbReference>
<evidence type="ECO:0000256" key="1">
    <source>
        <dbReference type="ARBA" id="ARBA00022723"/>
    </source>
</evidence>
<protein>
    <recommendedName>
        <fullName evidence="8">C2H2-type domain-containing protein</fullName>
    </recommendedName>
</protein>
<keyword evidence="3 7" id="KW-0863">Zinc-finger</keyword>
<keyword evidence="1" id="KW-0479">Metal-binding</keyword>
<dbReference type="PROSITE" id="PS50157">
    <property type="entry name" value="ZINC_FINGER_C2H2_2"/>
    <property type="match status" value="1"/>
</dbReference>